<dbReference type="PANTHER" id="PTHR23150">
    <property type="entry name" value="SULFATASE MODIFYING FACTOR 1, 2"/>
    <property type="match status" value="1"/>
</dbReference>
<dbReference type="EMBL" id="VLKK01000027">
    <property type="protein sequence ID" value="TWH90067.1"/>
    <property type="molecule type" value="Genomic_DNA"/>
</dbReference>
<dbReference type="GO" id="GO:0120147">
    <property type="term" value="F:formylglycine-generating oxidase activity"/>
    <property type="evidence" value="ECO:0007669"/>
    <property type="project" value="TreeGrafter"/>
</dbReference>
<feature type="signal peptide" evidence="1">
    <location>
        <begin position="1"/>
        <end position="19"/>
    </location>
</feature>
<name>A0A562K3R5_SPHWJ</name>
<dbReference type="InterPro" id="IPR005532">
    <property type="entry name" value="SUMF_dom"/>
</dbReference>
<proteinExistence type="predicted"/>
<keyword evidence="1" id="KW-0732">Signal</keyword>
<dbReference type="InterPro" id="IPR042095">
    <property type="entry name" value="SUMF_sf"/>
</dbReference>
<dbReference type="SUPFAM" id="SSF56436">
    <property type="entry name" value="C-type lectin-like"/>
    <property type="match status" value="1"/>
</dbReference>
<evidence type="ECO:0000256" key="1">
    <source>
        <dbReference type="SAM" id="SignalP"/>
    </source>
</evidence>
<dbReference type="AlphaFoldDB" id="A0A562K3R5"/>
<dbReference type="RefSeq" id="WP_145075696.1">
    <property type="nucleotide sequence ID" value="NZ_JACIIY010000033.1"/>
</dbReference>
<dbReference type="PANTHER" id="PTHR23150:SF19">
    <property type="entry name" value="FORMYLGLYCINE-GENERATING ENZYME"/>
    <property type="match status" value="1"/>
</dbReference>
<reference evidence="3 4" key="1">
    <citation type="journal article" date="2015" name="Stand. Genomic Sci.">
        <title>Genomic Encyclopedia of Bacterial and Archaeal Type Strains, Phase III: the genomes of soil and plant-associated and newly described type strains.</title>
        <authorList>
            <person name="Whitman W.B."/>
            <person name="Woyke T."/>
            <person name="Klenk H.P."/>
            <person name="Zhou Y."/>
            <person name="Lilburn T.G."/>
            <person name="Beck B.J."/>
            <person name="De Vos P."/>
            <person name="Vandamme P."/>
            <person name="Eisen J.A."/>
            <person name="Garrity G."/>
            <person name="Hugenholtz P."/>
            <person name="Kyrpides N.C."/>
        </authorList>
    </citation>
    <scope>NUCLEOTIDE SEQUENCE [LARGE SCALE GENOMIC DNA]</scope>
    <source>
        <strain evidence="3 4">CGMCC 1.7748</strain>
    </source>
</reference>
<evidence type="ECO:0000259" key="2">
    <source>
        <dbReference type="Pfam" id="PF03781"/>
    </source>
</evidence>
<organism evidence="3 4">
    <name type="scientific">Sphingobium wenxiniae (strain DSM 21828 / CGMCC 1.7748 / JZ-1)</name>
    <dbReference type="NCBI Taxonomy" id="595605"/>
    <lineage>
        <taxon>Bacteria</taxon>
        <taxon>Pseudomonadati</taxon>
        <taxon>Pseudomonadota</taxon>
        <taxon>Alphaproteobacteria</taxon>
        <taxon>Sphingomonadales</taxon>
        <taxon>Sphingomonadaceae</taxon>
        <taxon>Sphingobium</taxon>
    </lineage>
</organism>
<gene>
    <name evidence="3" type="ORF">IQ35_03713</name>
</gene>
<feature type="domain" description="Sulfatase-modifying factor enzyme-like" evidence="2">
    <location>
        <begin position="37"/>
        <end position="272"/>
    </location>
</feature>
<keyword evidence="4" id="KW-1185">Reference proteome</keyword>
<dbReference type="InterPro" id="IPR051043">
    <property type="entry name" value="Sulfatase_Mod_Factor_Kinase"/>
</dbReference>
<protein>
    <submittedName>
        <fullName evidence="3">Sulfatase-modifying factor enzyme 1</fullName>
    </submittedName>
</protein>
<dbReference type="Proteomes" id="UP000316624">
    <property type="component" value="Unassembled WGS sequence"/>
</dbReference>
<evidence type="ECO:0000313" key="4">
    <source>
        <dbReference type="Proteomes" id="UP000316624"/>
    </source>
</evidence>
<comment type="caution">
    <text evidence="3">The sequence shown here is derived from an EMBL/GenBank/DDBJ whole genome shotgun (WGS) entry which is preliminary data.</text>
</comment>
<dbReference type="InterPro" id="IPR016187">
    <property type="entry name" value="CTDL_fold"/>
</dbReference>
<accession>A0A562K3R5</accession>
<evidence type="ECO:0000313" key="3">
    <source>
        <dbReference type="EMBL" id="TWH90067.1"/>
    </source>
</evidence>
<feature type="chain" id="PRO_5021939950" evidence="1">
    <location>
        <begin position="20"/>
        <end position="293"/>
    </location>
</feature>
<dbReference type="Gene3D" id="3.90.1580.10">
    <property type="entry name" value="paralog of FGE (formylglycine-generating enzyme)"/>
    <property type="match status" value="1"/>
</dbReference>
<dbReference type="Pfam" id="PF03781">
    <property type="entry name" value="FGE-sulfatase"/>
    <property type="match status" value="1"/>
</dbReference>
<sequence length="293" mass="31401">MSRLTLPLLFLALFGSIGAAVARKDDAAPPQCSVDDTMAYVPAGVVLLGEDGPGREGRRVDVPAFWIDRHEVTNRQFAVFVAATGYRTQAEREGGSAIFVAPGSVSSADPAQWWRYAKGLSWRHPDGPESGLSGKANYPVVHVTYDDALAYAGWAGRMLPDAIHWERAARSDQTTTRAPTQWAYSSHGQPIANSWQGVFPITDTGGDGFKGIAPVGCFPANAFGIHDMIGNVWEWTTSDASSGGSGSRLLKGGSYLCARNYCSNFRAAAFQAQEHDLARLIHQKCPEGLAGVA</sequence>